<evidence type="ECO:0000313" key="9">
    <source>
        <dbReference type="Proteomes" id="UP001501725"/>
    </source>
</evidence>
<dbReference type="Pfam" id="PF08448">
    <property type="entry name" value="PAS_4"/>
    <property type="match status" value="1"/>
</dbReference>
<proteinExistence type="predicted"/>
<comment type="catalytic activity">
    <reaction evidence="1">
        <text>ATP + protein L-histidine = ADP + protein N-phospho-L-histidine.</text>
        <dbReference type="EC" id="2.7.13.3"/>
    </reaction>
</comment>
<evidence type="ECO:0000256" key="2">
    <source>
        <dbReference type="ARBA" id="ARBA00012438"/>
    </source>
</evidence>
<dbReference type="Gene3D" id="1.10.287.130">
    <property type="match status" value="1"/>
</dbReference>
<dbReference type="InterPro" id="IPR052162">
    <property type="entry name" value="Sensor_kinase/Photoreceptor"/>
</dbReference>
<sequence>MAHPTIELDLIRMIGQDQDIAFLYLEPLWSDTAGGSPTITDFRIAYCNAVITQLTGREVSFFEGKQVLADHLPDPEHYRVTFEQCVRVYEEGAPVSYTYYSPNLKKYLSLKRVKTSGGVLTTVYNRTQEYESHLQLEQQTLMLQHMIDSLPYGVSLYESVRDAAGEIVDFRLQRANQQSVLLTGIDPGAAGSVRSLAEENGRLDYFERCKQVVYENRPLHLEHYSEAKGRWLSISVVKFNDGHLLSCMDITNLKELEQQNAQNALELSAIFEGSLSGVYTVQAVTDDRGRLTDLVFLRANGSFYRIFATTPEQIIGKSLRTITGNDDPGAFLQYAQEVLDTGVPGAQTLHYTDPERWYDLSIVKLDARTLLVNVNDVTEHKLALNEIGRQKNVLASIMKQSPNGLSITRAIRNEQGEMVDAIAVMMNDACERFNGVPNDVIMGSTMGTLDPGILESPLFQAAKGLQIGDTFRTEYYLPPSGRWLELAVAKMDDDHFINVFTDITPVKESQERLQLMIDELTRSNRNLEEFAYAASHDLKEPIRKVQYFSDMLRQQLEGTLTEGQRRQFDRMERANRRMQLLIDDLLAYAQATKGTVSAEAIDLNKKLQAVLEDLELEIRESGATVEVGELPVLQGDRRQFQQLLQNLVGNALKYRKANVAPRVRISSDLVPGSATGLPLTAEQQGARFWELRVQDNGIGFEQHDAERIFNVFTRLHGNAEYSGSGVGLAIVRKVVTNHNGYIVAEGRPGEGALFRVYFPAPAGA</sequence>
<dbReference type="PANTHER" id="PTHR43304">
    <property type="entry name" value="PHYTOCHROME-LIKE PROTEIN CPH1"/>
    <property type="match status" value="1"/>
</dbReference>
<accession>A0ABP8HNW6</accession>
<feature type="domain" description="Histidine kinase" evidence="7">
    <location>
        <begin position="533"/>
        <end position="762"/>
    </location>
</feature>
<keyword evidence="6" id="KW-0175">Coiled coil</keyword>
<dbReference type="InterPro" id="IPR005467">
    <property type="entry name" value="His_kinase_dom"/>
</dbReference>
<reference evidence="9" key="1">
    <citation type="journal article" date="2019" name="Int. J. Syst. Evol. Microbiol.">
        <title>The Global Catalogue of Microorganisms (GCM) 10K type strain sequencing project: providing services to taxonomists for standard genome sequencing and annotation.</title>
        <authorList>
            <consortium name="The Broad Institute Genomics Platform"/>
            <consortium name="The Broad Institute Genome Sequencing Center for Infectious Disease"/>
            <person name="Wu L."/>
            <person name="Ma J."/>
        </authorList>
    </citation>
    <scope>NUCLEOTIDE SEQUENCE [LARGE SCALE GENOMIC DNA]</scope>
    <source>
        <strain evidence="9">JCM 17919</strain>
    </source>
</reference>
<dbReference type="SUPFAM" id="SSF55874">
    <property type="entry name" value="ATPase domain of HSP90 chaperone/DNA topoisomerase II/histidine kinase"/>
    <property type="match status" value="1"/>
</dbReference>
<dbReference type="PROSITE" id="PS50109">
    <property type="entry name" value="HIS_KIN"/>
    <property type="match status" value="1"/>
</dbReference>
<evidence type="ECO:0000259" key="7">
    <source>
        <dbReference type="PROSITE" id="PS50109"/>
    </source>
</evidence>
<dbReference type="SMART" id="SM00388">
    <property type="entry name" value="HisKA"/>
    <property type="match status" value="1"/>
</dbReference>
<organism evidence="8 9">
    <name type="scientific">Flaviaesturariibacter amylovorans</name>
    <dbReference type="NCBI Taxonomy" id="1084520"/>
    <lineage>
        <taxon>Bacteria</taxon>
        <taxon>Pseudomonadati</taxon>
        <taxon>Bacteroidota</taxon>
        <taxon>Chitinophagia</taxon>
        <taxon>Chitinophagales</taxon>
        <taxon>Chitinophagaceae</taxon>
        <taxon>Flaviaestuariibacter</taxon>
    </lineage>
</organism>
<evidence type="ECO:0000256" key="3">
    <source>
        <dbReference type="ARBA" id="ARBA00022553"/>
    </source>
</evidence>
<feature type="coiled-coil region" evidence="6">
    <location>
        <begin position="597"/>
        <end position="624"/>
    </location>
</feature>
<dbReference type="InterPro" id="IPR035965">
    <property type="entry name" value="PAS-like_dom_sf"/>
</dbReference>
<dbReference type="InterPro" id="IPR013656">
    <property type="entry name" value="PAS_4"/>
</dbReference>
<protein>
    <recommendedName>
        <fullName evidence="2">histidine kinase</fullName>
        <ecNumber evidence="2">2.7.13.3</ecNumber>
    </recommendedName>
</protein>
<gene>
    <name evidence="8" type="ORF">GCM10023184_40880</name>
</gene>
<dbReference type="SUPFAM" id="SSF55785">
    <property type="entry name" value="PYP-like sensor domain (PAS domain)"/>
    <property type="match status" value="2"/>
</dbReference>
<evidence type="ECO:0000256" key="6">
    <source>
        <dbReference type="SAM" id="Coils"/>
    </source>
</evidence>
<dbReference type="Gene3D" id="3.30.450.20">
    <property type="entry name" value="PAS domain"/>
    <property type="match status" value="2"/>
</dbReference>
<evidence type="ECO:0000313" key="8">
    <source>
        <dbReference type="EMBL" id="GAA4341980.1"/>
    </source>
</evidence>
<dbReference type="Pfam" id="PF00512">
    <property type="entry name" value="HisKA"/>
    <property type="match status" value="1"/>
</dbReference>
<dbReference type="SUPFAM" id="SSF47384">
    <property type="entry name" value="Homodimeric domain of signal transducing histidine kinase"/>
    <property type="match status" value="1"/>
</dbReference>
<dbReference type="Gene3D" id="3.30.565.10">
    <property type="entry name" value="Histidine kinase-like ATPase, C-terminal domain"/>
    <property type="match status" value="1"/>
</dbReference>
<dbReference type="EC" id="2.7.13.3" evidence="2"/>
<dbReference type="RefSeq" id="WP_345257786.1">
    <property type="nucleotide sequence ID" value="NZ_BAABGY010000016.1"/>
</dbReference>
<evidence type="ECO:0000256" key="5">
    <source>
        <dbReference type="ARBA" id="ARBA00022777"/>
    </source>
</evidence>
<comment type="caution">
    <text evidence="8">The sequence shown here is derived from an EMBL/GenBank/DDBJ whole genome shotgun (WGS) entry which is preliminary data.</text>
</comment>
<dbReference type="PRINTS" id="PR00344">
    <property type="entry name" value="BCTRLSENSOR"/>
</dbReference>
<dbReference type="Proteomes" id="UP001501725">
    <property type="component" value="Unassembled WGS sequence"/>
</dbReference>
<evidence type="ECO:0000256" key="4">
    <source>
        <dbReference type="ARBA" id="ARBA00022679"/>
    </source>
</evidence>
<dbReference type="InterPro" id="IPR003594">
    <property type="entry name" value="HATPase_dom"/>
</dbReference>
<keyword evidence="9" id="KW-1185">Reference proteome</keyword>
<dbReference type="InterPro" id="IPR036097">
    <property type="entry name" value="HisK_dim/P_sf"/>
</dbReference>
<keyword evidence="4" id="KW-0808">Transferase</keyword>
<dbReference type="SMART" id="SM00387">
    <property type="entry name" value="HATPase_c"/>
    <property type="match status" value="1"/>
</dbReference>
<dbReference type="CDD" id="cd00082">
    <property type="entry name" value="HisKA"/>
    <property type="match status" value="1"/>
</dbReference>
<dbReference type="Pfam" id="PF02518">
    <property type="entry name" value="HATPase_c"/>
    <property type="match status" value="1"/>
</dbReference>
<dbReference type="PANTHER" id="PTHR43304:SF1">
    <property type="entry name" value="PAC DOMAIN-CONTAINING PROTEIN"/>
    <property type="match status" value="1"/>
</dbReference>
<dbReference type="EMBL" id="BAABGY010000016">
    <property type="protein sequence ID" value="GAA4341980.1"/>
    <property type="molecule type" value="Genomic_DNA"/>
</dbReference>
<name>A0ABP8HNW6_9BACT</name>
<keyword evidence="3" id="KW-0597">Phosphoprotein</keyword>
<dbReference type="InterPro" id="IPR004358">
    <property type="entry name" value="Sig_transdc_His_kin-like_C"/>
</dbReference>
<keyword evidence="5" id="KW-0418">Kinase</keyword>
<dbReference type="InterPro" id="IPR036890">
    <property type="entry name" value="HATPase_C_sf"/>
</dbReference>
<evidence type="ECO:0000256" key="1">
    <source>
        <dbReference type="ARBA" id="ARBA00000085"/>
    </source>
</evidence>
<dbReference type="InterPro" id="IPR003661">
    <property type="entry name" value="HisK_dim/P_dom"/>
</dbReference>